<feature type="compositionally biased region" description="Low complexity" evidence="1">
    <location>
        <begin position="511"/>
        <end position="523"/>
    </location>
</feature>
<dbReference type="InterPro" id="IPR027267">
    <property type="entry name" value="AH/BAR_dom_sf"/>
</dbReference>
<feature type="region of interest" description="Disordered" evidence="1">
    <location>
        <begin position="204"/>
        <end position="244"/>
    </location>
</feature>
<comment type="caution">
    <text evidence="3">The sequence shown here is derived from an EMBL/GenBank/DDBJ whole genome shotgun (WGS) entry which is preliminary data.</text>
</comment>
<evidence type="ECO:0000313" key="4">
    <source>
        <dbReference type="Proteomes" id="UP001362899"/>
    </source>
</evidence>
<dbReference type="Proteomes" id="UP001362899">
    <property type="component" value="Unassembled WGS sequence"/>
</dbReference>
<dbReference type="AlphaFoldDB" id="A0AAV5RE55"/>
<accession>A0AAV5RE55</accession>
<feature type="compositionally biased region" description="Polar residues" evidence="1">
    <location>
        <begin position="493"/>
        <end position="502"/>
    </location>
</feature>
<feature type="compositionally biased region" description="Polar residues" evidence="1">
    <location>
        <begin position="353"/>
        <end position="365"/>
    </location>
</feature>
<feature type="compositionally biased region" description="Low complexity" evidence="1">
    <location>
        <begin position="217"/>
        <end position="229"/>
    </location>
</feature>
<evidence type="ECO:0000313" key="3">
    <source>
        <dbReference type="EMBL" id="GMM49861.1"/>
    </source>
</evidence>
<feature type="compositionally biased region" description="Low complexity" evidence="1">
    <location>
        <begin position="609"/>
        <end position="627"/>
    </location>
</feature>
<name>A0AAV5RE55_STABA</name>
<proteinExistence type="predicted"/>
<dbReference type="InterPro" id="IPR028565">
    <property type="entry name" value="MHD"/>
</dbReference>
<keyword evidence="4" id="KW-1185">Reference proteome</keyword>
<dbReference type="SUPFAM" id="SSF103657">
    <property type="entry name" value="BAR/IMD domain-like"/>
    <property type="match status" value="1"/>
</dbReference>
<dbReference type="InterPro" id="IPR018808">
    <property type="entry name" value="Muniscin_C"/>
</dbReference>
<feature type="region of interest" description="Disordered" evidence="1">
    <location>
        <begin position="330"/>
        <end position="366"/>
    </location>
</feature>
<dbReference type="EMBL" id="BTGC01000003">
    <property type="protein sequence ID" value="GMM49861.1"/>
    <property type="molecule type" value="Genomic_DNA"/>
</dbReference>
<dbReference type="Gene3D" id="1.20.1270.60">
    <property type="entry name" value="Arfaptin homology (AH) domain/BAR domain"/>
    <property type="match status" value="1"/>
</dbReference>
<dbReference type="PROSITE" id="PS51072">
    <property type="entry name" value="MHD"/>
    <property type="match status" value="1"/>
</dbReference>
<evidence type="ECO:0000259" key="2">
    <source>
        <dbReference type="PROSITE" id="PS51072"/>
    </source>
</evidence>
<feature type="region of interest" description="Disordered" evidence="1">
    <location>
        <begin position="392"/>
        <end position="412"/>
    </location>
</feature>
<sequence length="875" mass="93403">MSTSYSSALRDNNPSNGSDIIRARILGSKRTAKRLADWVHDYAQLRSRQSAELERFLSRHVLNDEELGTLSHPWQSVAGYVLKVASSSDSGSGRLKAEVEKQLREIAQWTEVDSVFNQLQSSHAILDSSLVDNFESIDLARLDKLKMALARFATIETDISQSAGEGCQSALQAWIGFTPEEDVNAFAAQIISGVAATAPVAASEGPRSYTSANDHNSSNARSASGASESTVASRVTRASDTTQKSVRRKSSLLFLSGDSKQKSDKSEKSSLKSKVGSIFGRKKNKNPSSNSNSLATIDDDSNYSGTSSSQPHTQPADFGLVRRPSIQSIHSHNSHASSLRQPRNRAMDDDVYGSNSPFRSNNSPMQRARVGNMNTGTINSVPKFNDAGAPRLSSPVSSPPVLQQNTLSQSATGSSTFIPLNPLIPNNVKPKAPKQPNASPFPLPMGLNPPNTFNEHGIAAVTSQGTGPTEPMTRDVTGASIASSEAPTPPPARQNSVRNSIQGAPIPRPASQTTMTQSQRQQRVASHLFANLNPAHETNRDSVVHSGPIGGFAENPGQENPSKEPETQDTLGSLRSSGANASNQSAPGSPDQFWTPAQRFPSQFPSINPQSQLPTTATPSTTSLSGPQAAYPPVPEGSGLVAVSIETVEAEYNGDALVKSSVSGRASAVFNGTLPTGNVPLGLLLADQGAKLTPCPLLKQTTPLSYEVPPASYGHLQELCTYNVENGMARVPIKLVPLWRIDQRTVRLVLSYQLSDLYVGGDSATIQNLVISVTIGGTTRAISAQSKPVATFSKEKQRITWRLPAEQKLERGVVAGKLLCQFTTEGEGASPGPIELRARVIDVTNSLLQLRTLSPEGEWVSVPTNVVSDVSTRKL</sequence>
<feature type="compositionally biased region" description="Polar residues" evidence="1">
    <location>
        <begin position="302"/>
        <end position="313"/>
    </location>
</feature>
<dbReference type="Pfam" id="PF10291">
    <property type="entry name" value="muHD"/>
    <property type="match status" value="1"/>
</dbReference>
<feature type="compositionally biased region" description="Low complexity" evidence="1">
    <location>
        <begin position="392"/>
        <end position="402"/>
    </location>
</feature>
<evidence type="ECO:0000256" key="1">
    <source>
        <dbReference type="SAM" id="MobiDB-lite"/>
    </source>
</evidence>
<gene>
    <name evidence="3" type="ORF">DASB73_008190</name>
</gene>
<feature type="compositionally biased region" description="Polar residues" evidence="1">
    <location>
        <begin position="568"/>
        <end position="587"/>
    </location>
</feature>
<feature type="region of interest" description="Disordered" evidence="1">
    <location>
        <begin position="257"/>
        <end position="318"/>
    </location>
</feature>
<feature type="compositionally biased region" description="Polar residues" evidence="1">
    <location>
        <begin position="230"/>
        <end position="244"/>
    </location>
</feature>
<feature type="compositionally biased region" description="Polar residues" evidence="1">
    <location>
        <begin position="330"/>
        <end position="341"/>
    </location>
</feature>
<feature type="compositionally biased region" description="Polar residues" evidence="1">
    <location>
        <begin position="403"/>
        <end position="412"/>
    </location>
</feature>
<reference evidence="3 4" key="1">
    <citation type="journal article" date="2023" name="Elife">
        <title>Identification of key yeast species and microbe-microbe interactions impacting larval growth of Drosophila in the wild.</title>
        <authorList>
            <person name="Mure A."/>
            <person name="Sugiura Y."/>
            <person name="Maeda R."/>
            <person name="Honda K."/>
            <person name="Sakurai N."/>
            <person name="Takahashi Y."/>
            <person name="Watada M."/>
            <person name="Katoh T."/>
            <person name="Gotoh A."/>
            <person name="Gotoh Y."/>
            <person name="Taniguchi I."/>
            <person name="Nakamura K."/>
            <person name="Hayashi T."/>
            <person name="Katayama T."/>
            <person name="Uemura T."/>
            <person name="Hattori Y."/>
        </authorList>
    </citation>
    <scope>NUCLEOTIDE SEQUENCE [LARGE SCALE GENOMIC DNA]</scope>
    <source>
        <strain evidence="3 4">SB-73</strain>
    </source>
</reference>
<feature type="domain" description="MHD" evidence="2">
    <location>
        <begin position="635"/>
        <end position="875"/>
    </location>
</feature>
<feature type="region of interest" description="Disordered" evidence="1">
    <location>
        <begin position="480"/>
        <end position="632"/>
    </location>
</feature>
<organism evidence="3 4">
    <name type="scientific">Starmerella bacillaris</name>
    <name type="common">Yeast</name>
    <name type="synonym">Candida zemplinina</name>
    <dbReference type="NCBI Taxonomy" id="1247836"/>
    <lineage>
        <taxon>Eukaryota</taxon>
        <taxon>Fungi</taxon>
        <taxon>Dikarya</taxon>
        <taxon>Ascomycota</taxon>
        <taxon>Saccharomycotina</taxon>
        <taxon>Dipodascomycetes</taxon>
        <taxon>Dipodascales</taxon>
        <taxon>Trichomonascaceae</taxon>
        <taxon>Starmerella</taxon>
    </lineage>
</organism>
<protein>
    <submittedName>
        <fullName evidence="3">Syp1 protein</fullName>
    </submittedName>
</protein>
<feature type="compositionally biased region" description="Basic and acidic residues" evidence="1">
    <location>
        <begin position="259"/>
        <end position="270"/>
    </location>
</feature>